<feature type="coiled-coil region" evidence="3">
    <location>
        <begin position="357"/>
        <end position="384"/>
    </location>
</feature>
<dbReference type="InterPro" id="IPR002586">
    <property type="entry name" value="CobQ/CobB/MinD/ParA_Nub-bd_dom"/>
</dbReference>
<keyword evidence="1" id="KW-0547">Nucleotide-binding</keyword>
<sequence>MQIIAIASGKGGVGKSMLSSNLAVALGQNGKRVIAVDMDLGGSNLHLTLGAMGLPKGVGTYFDNPLTRLEDIIYPTDYKNLSIIPGESELPGIANVPPAPKQRLLHDLRRLDCDYLLLDLGAGTHYNTMDFFLLSGNGILVTNPTLTATLNAYLFLKNSVFRIMGSKFRKDSMAYSYLKQLKKDGVSLQKIYLTKLLYQIKEIDPHSYEKVEQGMRLLRPKIVLNMVNDPKDMQRANKLRSSCCQYLSVDIEHLGVIYYDEVQSRALNARLPVVAYKPQAIISQAVYRIADRILEMDSRNVSPLSGEDAETEYGGLFNHSYEMAGKEADDDYQLRRSQLQESLHSGMLSEGDMIETIKSQQFDVQQLKLENQFLKKKILDMAKKEK</sequence>
<evidence type="ECO:0000256" key="3">
    <source>
        <dbReference type="SAM" id="Coils"/>
    </source>
</evidence>
<dbReference type="InterPro" id="IPR027417">
    <property type="entry name" value="P-loop_NTPase"/>
</dbReference>
<dbReference type="SUPFAM" id="SSF52540">
    <property type="entry name" value="P-loop containing nucleoside triphosphate hydrolases"/>
    <property type="match status" value="1"/>
</dbReference>
<keyword evidence="3" id="KW-0175">Coiled coil</keyword>
<protein>
    <submittedName>
        <fullName evidence="5">P-loop NTPase</fullName>
    </submittedName>
</protein>
<evidence type="ECO:0000259" key="4">
    <source>
        <dbReference type="Pfam" id="PF01656"/>
    </source>
</evidence>
<dbReference type="Pfam" id="PF01656">
    <property type="entry name" value="CbiA"/>
    <property type="match status" value="1"/>
</dbReference>
<dbReference type="InterPro" id="IPR050625">
    <property type="entry name" value="ParA/MinD_ATPase"/>
</dbReference>
<evidence type="ECO:0000313" key="6">
    <source>
        <dbReference type="Proteomes" id="UP001228690"/>
    </source>
</evidence>
<keyword evidence="2" id="KW-0067">ATP-binding</keyword>
<accession>A0ABY8MEW5</accession>
<dbReference type="EMBL" id="CP123443">
    <property type="protein sequence ID" value="WGK68461.1"/>
    <property type="molecule type" value="Genomic_DNA"/>
</dbReference>
<feature type="domain" description="CobQ/CobB/MinD/ParA nucleotide binding" evidence="4">
    <location>
        <begin position="4"/>
        <end position="270"/>
    </location>
</feature>
<evidence type="ECO:0000256" key="2">
    <source>
        <dbReference type="ARBA" id="ARBA00022840"/>
    </source>
</evidence>
<dbReference type="RefSeq" id="WP_326926644.1">
    <property type="nucleotide sequence ID" value="NZ_CP123443.1"/>
</dbReference>
<dbReference type="Proteomes" id="UP001228690">
    <property type="component" value="Chromosome"/>
</dbReference>
<organism evidence="5 6">
    <name type="scientific">Candidatus Haliotispira prima</name>
    <dbReference type="NCBI Taxonomy" id="3034016"/>
    <lineage>
        <taxon>Bacteria</taxon>
        <taxon>Pseudomonadati</taxon>
        <taxon>Spirochaetota</taxon>
        <taxon>Spirochaetia</taxon>
        <taxon>Spirochaetales</taxon>
        <taxon>Spirochaetaceae</taxon>
        <taxon>Candidatus Haliotispira</taxon>
    </lineage>
</organism>
<dbReference type="Gene3D" id="3.40.50.300">
    <property type="entry name" value="P-loop containing nucleotide triphosphate hydrolases"/>
    <property type="match status" value="1"/>
</dbReference>
<dbReference type="PANTHER" id="PTHR43384">
    <property type="entry name" value="SEPTUM SITE-DETERMINING PROTEIN MIND HOMOLOG, CHLOROPLASTIC-RELATED"/>
    <property type="match status" value="1"/>
</dbReference>
<proteinExistence type="predicted"/>
<dbReference type="PANTHER" id="PTHR43384:SF4">
    <property type="entry name" value="CELLULOSE BIOSYNTHESIS PROTEIN BCSQ-RELATED"/>
    <property type="match status" value="1"/>
</dbReference>
<evidence type="ECO:0000256" key="1">
    <source>
        <dbReference type="ARBA" id="ARBA00022741"/>
    </source>
</evidence>
<gene>
    <name evidence="5" type="ORF">P0082_08210</name>
</gene>
<reference evidence="5 6" key="1">
    <citation type="submission" date="2023-04" db="EMBL/GenBank/DDBJ databases">
        <title>Spirochaete genome identified in red abalone sample constitutes a novel genus.</title>
        <authorList>
            <person name="Sharma S.P."/>
            <person name="Purcell C.M."/>
            <person name="Hyde J.R."/>
            <person name="Severin A.J."/>
        </authorList>
    </citation>
    <scope>NUCLEOTIDE SEQUENCE [LARGE SCALE GENOMIC DNA]</scope>
    <source>
        <strain evidence="5 6">SP-2023</strain>
    </source>
</reference>
<keyword evidence="6" id="KW-1185">Reference proteome</keyword>
<evidence type="ECO:0000313" key="5">
    <source>
        <dbReference type="EMBL" id="WGK68461.1"/>
    </source>
</evidence>
<name>A0ABY8MEW5_9SPIO</name>